<reference evidence="2" key="1">
    <citation type="journal article" date="2014" name="PLoS ONE">
        <title>Transcriptome-Based Identification of ABC Transporters in the Western Tarnished Plant Bug Lygus hesperus.</title>
        <authorList>
            <person name="Hull J.J."/>
            <person name="Chaney K."/>
            <person name="Geib S.M."/>
            <person name="Fabrick J.A."/>
            <person name="Brent C.S."/>
            <person name="Walsh D."/>
            <person name="Lavine L.C."/>
        </authorList>
    </citation>
    <scope>NUCLEOTIDE SEQUENCE</scope>
</reference>
<feature type="region of interest" description="Disordered" evidence="1">
    <location>
        <begin position="17"/>
        <end position="40"/>
    </location>
</feature>
<evidence type="ECO:0000256" key="1">
    <source>
        <dbReference type="SAM" id="MobiDB-lite"/>
    </source>
</evidence>
<proteinExistence type="predicted"/>
<evidence type="ECO:0000313" key="2">
    <source>
        <dbReference type="EMBL" id="JAG38241.1"/>
    </source>
</evidence>
<name>A0A0A9Z2X9_LYGHE</name>
<protein>
    <submittedName>
        <fullName evidence="2">Zinc finger FYVE domain-containing protein 26</fullName>
    </submittedName>
</protein>
<sequence length="176" mass="19451">MVQNIVRRKPCSEFGGTCRTKDLRSSTHNSQTQPPTHIGMHHTAPRSCDAVGVAPHTPLDTTVLGIQREEVREEPVYRDVEVDRPMLHLTNVSQYGVEDDQDIVDAVVHTVLSADVVVQTGGVGAATLHGVQHLKCDLNIVVQDPKCPEYGLLQRCGFDTRLRRRHCVQCAEGLVL</sequence>
<accession>A0A0A9Z2X9</accession>
<dbReference type="AlphaFoldDB" id="A0A0A9Z2X9"/>
<gene>
    <name evidence="2" type="primary">ZFYVE26_0</name>
    <name evidence="2" type="ORF">CM83_101947</name>
</gene>
<dbReference type="EMBL" id="GBHO01005363">
    <property type="protein sequence ID" value="JAG38241.1"/>
    <property type="molecule type" value="Transcribed_RNA"/>
</dbReference>
<organism evidence="2">
    <name type="scientific">Lygus hesperus</name>
    <name type="common">Western plant bug</name>
    <dbReference type="NCBI Taxonomy" id="30085"/>
    <lineage>
        <taxon>Eukaryota</taxon>
        <taxon>Metazoa</taxon>
        <taxon>Ecdysozoa</taxon>
        <taxon>Arthropoda</taxon>
        <taxon>Hexapoda</taxon>
        <taxon>Insecta</taxon>
        <taxon>Pterygota</taxon>
        <taxon>Neoptera</taxon>
        <taxon>Paraneoptera</taxon>
        <taxon>Hemiptera</taxon>
        <taxon>Heteroptera</taxon>
        <taxon>Panheteroptera</taxon>
        <taxon>Cimicomorpha</taxon>
        <taxon>Miridae</taxon>
        <taxon>Mirini</taxon>
        <taxon>Lygus</taxon>
    </lineage>
</organism>
<feature type="compositionally biased region" description="Polar residues" evidence="1">
    <location>
        <begin position="26"/>
        <end position="35"/>
    </location>
</feature>
<reference evidence="2" key="2">
    <citation type="submission" date="2014-07" db="EMBL/GenBank/DDBJ databases">
        <authorList>
            <person name="Hull J."/>
        </authorList>
    </citation>
    <scope>NUCLEOTIDE SEQUENCE</scope>
</reference>